<evidence type="ECO:0000256" key="5">
    <source>
        <dbReference type="SAM" id="SignalP"/>
    </source>
</evidence>
<reference evidence="7 8" key="1">
    <citation type="submission" date="2018-08" db="EMBL/GenBank/DDBJ databases">
        <title>Meiothermus cateniformans JCM 15151 genome sequencing project.</title>
        <authorList>
            <person name="Da Costa M.S."/>
            <person name="Albuquerque L."/>
            <person name="Raposo P."/>
            <person name="Froufe H.J.C."/>
            <person name="Barroso C.S."/>
            <person name="Egas C."/>
        </authorList>
    </citation>
    <scope>NUCLEOTIDE SEQUENCE [LARGE SCALE GENOMIC DNA]</scope>
    <source>
        <strain evidence="7 8">JCM 15151</strain>
    </source>
</reference>
<dbReference type="GO" id="GO:0006865">
    <property type="term" value="P:amino acid transport"/>
    <property type="evidence" value="ECO:0007669"/>
    <property type="project" value="UniProtKB-KW"/>
</dbReference>
<evidence type="ECO:0000256" key="3">
    <source>
        <dbReference type="ARBA" id="ARBA00022729"/>
    </source>
</evidence>
<dbReference type="InterPro" id="IPR028082">
    <property type="entry name" value="Peripla_BP_I"/>
</dbReference>
<dbReference type="Pfam" id="PF13458">
    <property type="entry name" value="Peripla_BP_6"/>
    <property type="match status" value="1"/>
</dbReference>
<dbReference type="Proteomes" id="UP000266089">
    <property type="component" value="Unassembled WGS sequence"/>
</dbReference>
<evidence type="ECO:0000256" key="1">
    <source>
        <dbReference type="ARBA" id="ARBA00010062"/>
    </source>
</evidence>
<gene>
    <name evidence="7" type="ORF">Mcate_02438</name>
</gene>
<dbReference type="PRINTS" id="PR00337">
    <property type="entry name" value="LEUILEVALBP"/>
</dbReference>
<name>A0A399DXR1_9DEIN</name>
<dbReference type="RefSeq" id="WP_027887868.1">
    <property type="nucleotide sequence ID" value="NZ_JBHSXZ010000009.1"/>
</dbReference>
<feature type="domain" description="Leucine-binding protein" evidence="6">
    <location>
        <begin position="22"/>
        <end position="359"/>
    </location>
</feature>
<protein>
    <submittedName>
        <fullName evidence="7">Leu/Ile/Val-binding protein</fullName>
    </submittedName>
</protein>
<dbReference type="CDD" id="cd06333">
    <property type="entry name" value="PBP1_ABC_RPA1789-like"/>
    <property type="match status" value="1"/>
</dbReference>
<dbReference type="InterPro" id="IPR000709">
    <property type="entry name" value="Leu_Ile_Val-bd"/>
</dbReference>
<keyword evidence="3 5" id="KW-0732">Signal</keyword>
<evidence type="ECO:0000313" key="7">
    <source>
        <dbReference type="EMBL" id="RIH75011.1"/>
    </source>
</evidence>
<evidence type="ECO:0000256" key="4">
    <source>
        <dbReference type="ARBA" id="ARBA00022970"/>
    </source>
</evidence>
<sequence length="397" mass="43054">MKRVLVGLLALGLGLGLAQQAPLKIGVVVSATGPAASLGIPERNTLVLLEEQVNRRGGVAGRPVQFVIIDDASDTTQAVRATRRLIQEDQVLAIIGTTTTPASLGMIDVVAEAGVPKISLAANLEIVFPVDEKRRWVFKTPQTEQQMSQPIVRDMAASGVKTAAYIGFNDAYGEGWARAFEAAAREAGIQVVASERFARTDTSVAGQVLRILARNPDAVLIGGSGTAPVLPQRTLRERGYRGLIYQTHGVANPDFLRVGGDLLIGTRLPAGPVLVFDQLPPDFPNRQVATSYVQQYEARFGIGSYSTFGGHAYDAWAILRPALERALRREQTTNLAAFRRVLRDEIEATRNVVGTHGIFNMSPTDHLGLRFNEAAVMVEIIKTPAGKLDWKLLRTFR</sequence>
<feature type="signal peptide" evidence="5">
    <location>
        <begin position="1"/>
        <end position="20"/>
    </location>
</feature>
<comment type="caution">
    <text evidence="7">The sequence shown here is derived from an EMBL/GenBank/DDBJ whole genome shotgun (WGS) entry which is preliminary data.</text>
</comment>
<comment type="similarity">
    <text evidence="1">Belongs to the leucine-binding protein family.</text>
</comment>
<dbReference type="EMBL" id="QWKX01000083">
    <property type="protein sequence ID" value="RIH75011.1"/>
    <property type="molecule type" value="Genomic_DNA"/>
</dbReference>
<organism evidence="7 8">
    <name type="scientific">Meiothermus taiwanensis</name>
    <dbReference type="NCBI Taxonomy" id="172827"/>
    <lineage>
        <taxon>Bacteria</taxon>
        <taxon>Thermotogati</taxon>
        <taxon>Deinococcota</taxon>
        <taxon>Deinococci</taxon>
        <taxon>Thermales</taxon>
        <taxon>Thermaceae</taxon>
        <taxon>Meiothermus</taxon>
    </lineage>
</organism>
<accession>A0A399DXR1</accession>
<dbReference type="AlphaFoldDB" id="A0A399DXR1"/>
<keyword evidence="4" id="KW-0029">Amino-acid transport</keyword>
<dbReference type="InterPro" id="IPR051010">
    <property type="entry name" value="BCAA_transport"/>
</dbReference>
<feature type="chain" id="PRO_5017245091" evidence="5">
    <location>
        <begin position="21"/>
        <end position="397"/>
    </location>
</feature>
<proteinExistence type="inferred from homology"/>
<evidence type="ECO:0000256" key="2">
    <source>
        <dbReference type="ARBA" id="ARBA00022448"/>
    </source>
</evidence>
<evidence type="ECO:0000313" key="8">
    <source>
        <dbReference type="Proteomes" id="UP000266089"/>
    </source>
</evidence>
<dbReference type="OrthoDB" id="9783240at2"/>
<dbReference type="Gene3D" id="3.40.50.2300">
    <property type="match status" value="2"/>
</dbReference>
<dbReference type="PANTHER" id="PTHR30483:SF38">
    <property type="entry name" value="BLR7848 PROTEIN"/>
    <property type="match status" value="1"/>
</dbReference>
<dbReference type="InterPro" id="IPR028081">
    <property type="entry name" value="Leu-bd"/>
</dbReference>
<keyword evidence="2" id="KW-0813">Transport</keyword>
<evidence type="ECO:0000259" key="6">
    <source>
        <dbReference type="Pfam" id="PF13458"/>
    </source>
</evidence>
<dbReference type="PANTHER" id="PTHR30483">
    <property type="entry name" value="LEUCINE-SPECIFIC-BINDING PROTEIN"/>
    <property type="match status" value="1"/>
</dbReference>
<dbReference type="SUPFAM" id="SSF53822">
    <property type="entry name" value="Periplasmic binding protein-like I"/>
    <property type="match status" value="1"/>
</dbReference>